<evidence type="ECO:0000313" key="4">
    <source>
        <dbReference type="Proteomes" id="UP000324897"/>
    </source>
</evidence>
<evidence type="ECO:0000256" key="1">
    <source>
        <dbReference type="SAM" id="MobiDB-lite"/>
    </source>
</evidence>
<organism evidence="3 4">
    <name type="scientific">Eragrostis curvula</name>
    <name type="common">weeping love grass</name>
    <dbReference type="NCBI Taxonomy" id="38414"/>
    <lineage>
        <taxon>Eukaryota</taxon>
        <taxon>Viridiplantae</taxon>
        <taxon>Streptophyta</taxon>
        <taxon>Embryophyta</taxon>
        <taxon>Tracheophyta</taxon>
        <taxon>Spermatophyta</taxon>
        <taxon>Magnoliopsida</taxon>
        <taxon>Liliopsida</taxon>
        <taxon>Poales</taxon>
        <taxon>Poaceae</taxon>
        <taxon>PACMAD clade</taxon>
        <taxon>Chloridoideae</taxon>
        <taxon>Eragrostideae</taxon>
        <taxon>Eragrostidinae</taxon>
        <taxon>Eragrostis</taxon>
    </lineage>
</organism>
<comment type="caution">
    <text evidence="3">The sequence shown here is derived from an EMBL/GenBank/DDBJ whole genome shotgun (WGS) entry which is preliminary data.</text>
</comment>
<feature type="region of interest" description="Disordered" evidence="1">
    <location>
        <begin position="127"/>
        <end position="152"/>
    </location>
</feature>
<dbReference type="Proteomes" id="UP000324897">
    <property type="component" value="Chromosome 2"/>
</dbReference>
<evidence type="ECO:0000313" key="3">
    <source>
        <dbReference type="EMBL" id="TVU23367.1"/>
    </source>
</evidence>
<evidence type="ECO:0000256" key="2">
    <source>
        <dbReference type="SAM" id="Phobius"/>
    </source>
</evidence>
<keyword evidence="2" id="KW-0472">Membrane</keyword>
<feature type="transmembrane region" description="Helical" evidence="2">
    <location>
        <begin position="94"/>
        <end position="116"/>
    </location>
</feature>
<sequence length="194" mass="21038">MAWRLPPPPGASPTLLPAQRGYLPPPCTRRGAARLTPRPRRVSAASPHPSAIHYGAHVRQPRRGAPLPVPPRQSCRRVALLLAVPLPLAPQLRFLFALLLLQSAPSAVLLVHLLVVRSRGCRSRSSSSLARAPAMASRASAASPTPPKPASELEQEVQYLSVVGYQGYMELFKSCSKKLQDVHEDCRFQPGGEL</sequence>
<dbReference type="Gramene" id="TVU23367">
    <property type="protein sequence ID" value="TVU23367"/>
    <property type="gene ID" value="EJB05_25727"/>
</dbReference>
<keyword evidence="4" id="KW-1185">Reference proteome</keyword>
<reference evidence="3 4" key="1">
    <citation type="journal article" date="2019" name="Sci. Rep.">
        <title>A high-quality genome of Eragrostis curvula grass provides insights into Poaceae evolution and supports new strategies to enhance forage quality.</title>
        <authorList>
            <person name="Carballo J."/>
            <person name="Santos B.A.C.M."/>
            <person name="Zappacosta D."/>
            <person name="Garbus I."/>
            <person name="Selva J.P."/>
            <person name="Gallo C.A."/>
            <person name="Diaz A."/>
            <person name="Albertini E."/>
            <person name="Caccamo M."/>
            <person name="Echenique V."/>
        </authorList>
    </citation>
    <scope>NUCLEOTIDE SEQUENCE [LARGE SCALE GENOMIC DNA]</scope>
    <source>
        <strain evidence="4">cv. Victoria</strain>
        <tissue evidence="3">Leaf</tissue>
    </source>
</reference>
<proteinExistence type="predicted"/>
<name>A0A5J9UJC7_9POAL</name>
<keyword evidence="2" id="KW-0812">Transmembrane</keyword>
<gene>
    <name evidence="3" type="ORF">EJB05_25727</name>
</gene>
<accession>A0A5J9UJC7</accession>
<feature type="compositionally biased region" description="Pro residues" evidence="1">
    <location>
        <begin position="1"/>
        <end position="11"/>
    </location>
</feature>
<protein>
    <submittedName>
        <fullName evidence="3">Uncharacterized protein</fullName>
    </submittedName>
</protein>
<keyword evidence="2" id="KW-1133">Transmembrane helix</keyword>
<feature type="non-terminal residue" evidence="3">
    <location>
        <position position="1"/>
    </location>
</feature>
<dbReference type="AlphaFoldDB" id="A0A5J9UJC7"/>
<dbReference type="EMBL" id="RWGY01000013">
    <property type="protein sequence ID" value="TVU23367.1"/>
    <property type="molecule type" value="Genomic_DNA"/>
</dbReference>
<feature type="compositionally biased region" description="Low complexity" evidence="1">
    <location>
        <begin position="127"/>
        <end position="143"/>
    </location>
</feature>
<feature type="region of interest" description="Disordered" evidence="1">
    <location>
        <begin position="1"/>
        <end position="70"/>
    </location>
</feature>